<feature type="signal peptide" evidence="1">
    <location>
        <begin position="1"/>
        <end position="23"/>
    </location>
</feature>
<accession>A0ABW2DTW8</accession>
<keyword evidence="3" id="KW-1185">Reference proteome</keyword>
<protein>
    <submittedName>
        <fullName evidence="2">Outer membrane beta-barrel protein</fullName>
    </submittedName>
</protein>
<name>A0ABW2DTW8_9BACT</name>
<comment type="caution">
    <text evidence="2">The sequence shown here is derived from an EMBL/GenBank/DDBJ whole genome shotgun (WGS) entry which is preliminary data.</text>
</comment>
<sequence length="372" mass="41189">MKRLFAPLTAIIMAAGIALPSRAETKVNFTPPVQDTLIVKLKNDARVLVVVKDLKDVKSLKSQSIDSIITILEKHVDQIERAGQSAANNPVTVTIDRQQSQTGEDVNITITQANSDKKQIINKEIKNVRVGVDIEEEEDKTTIGVKIGKDTTMIAEKKEKKEKERYSKNSHDIQLDYGADRWVNTSTPEGGVGVKFRPIASRYFSINNKWHHRLGGKGSPARVSYGFSFEFHNYMFDDNQMLVDDGDGARIITAEPLNLEKSKLATTTFSIPLELSFNVKNKDGNTAFRIGGGGYLGYMIGSKTKVVYPEGGDTKTVKVKDDFHLTDVQYGVSGFIGVRSMDIFAKYNLNDMFESGFGPSGNALAVGIRWNL</sequence>
<organism evidence="2 3">
    <name type="scientific">Rufibacter roseus</name>
    <dbReference type="NCBI Taxonomy" id="1567108"/>
    <lineage>
        <taxon>Bacteria</taxon>
        <taxon>Pseudomonadati</taxon>
        <taxon>Bacteroidota</taxon>
        <taxon>Cytophagia</taxon>
        <taxon>Cytophagales</taxon>
        <taxon>Hymenobacteraceae</taxon>
        <taxon>Rufibacter</taxon>
    </lineage>
</organism>
<keyword evidence="1" id="KW-0732">Signal</keyword>
<reference evidence="3" key="1">
    <citation type="journal article" date="2019" name="Int. J. Syst. Evol. Microbiol.">
        <title>The Global Catalogue of Microorganisms (GCM) 10K type strain sequencing project: providing services to taxonomists for standard genome sequencing and annotation.</title>
        <authorList>
            <consortium name="The Broad Institute Genomics Platform"/>
            <consortium name="The Broad Institute Genome Sequencing Center for Infectious Disease"/>
            <person name="Wu L."/>
            <person name="Ma J."/>
        </authorList>
    </citation>
    <scope>NUCLEOTIDE SEQUENCE [LARGE SCALE GENOMIC DNA]</scope>
    <source>
        <strain evidence="3">CGMCC 4.7393</strain>
    </source>
</reference>
<dbReference type="EMBL" id="JBHSYQ010000016">
    <property type="protein sequence ID" value="MFC6999714.1"/>
    <property type="molecule type" value="Genomic_DNA"/>
</dbReference>
<dbReference type="RefSeq" id="WP_066620811.1">
    <property type="nucleotide sequence ID" value="NZ_JBHSYQ010000016.1"/>
</dbReference>
<gene>
    <name evidence="2" type="ORF">ACFQHR_18915</name>
</gene>
<evidence type="ECO:0000313" key="2">
    <source>
        <dbReference type="EMBL" id="MFC6999714.1"/>
    </source>
</evidence>
<feature type="chain" id="PRO_5046911531" evidence="1">
    <location>
        <begin position="24"/>
        <end position="372"/>
    </location>
</feature>
<evidence type="ECO:0000313" key="3">
    <source>
        <dbReference type="Proteomes" id="UP001596405"/>
    </source>
</evidence>
<evidence type="ECO:0000256" key="1">
    <source>
        <dbReference type="SAM" id="SignalP"/>
    </source>
</evidence>
<dbReference type="Proteomes" id="UP001596405">
    <property type="component" value="Unassembled WGS sequence"/>
</dbReference>
<proteinExistence type="predicted"/>